<sequence>MPWSWARSMIVPGATLSAIAIPIAVAAVNQMTASGTIRRQISGPTAITWMAIPIPVYARFSGGPAIDTISSAVAPARLRASNTRSRVMVTPQRYSARHGCPGGLGQDLTKVTRFMTFVHAIGEVADCRCDLVTRCAGEVRFDTKGDLTVNALARWCVRRRFLVIGLWLVALLGLGAAQSSAGAAYHDNVTIPGSESTTALALLEQAFPNQAGEIDTVVWRGDPQSVRMTEALAKIAQVEHVTRVERAQQVSNGITYATVTFDALGSDLSKDAVKQVIDIAHAARAPGLDVAVGGPAVGEVTQEAGHSVLYGLIAAAVILLLAFGSILGMLLPIVVAAVALGCGLLVAGFAGHLVDIATSAPILGTLIGLGVGIDYALFIVTRHRNGLKTGLSTGESIVTAVTTSGRAVVFAGGTVCVALLGLLVLDVSFLAGLAISSAIVVVMTVATSVTLLPALLAVVGKRVMGRRKDGAWNRWAAFTERRPKALAVTAAIVMVALAVPILSLRLGFADQGTQPPSSTARKAYDMLADGFGPGINGPLQVVAQPPHGLDRVATVEGIAHVGPVVLSPDGSIGVVQVIPTTSPQDEATSELITRLRAVLPDNVHVGGMTALNDDFTGLLAGKLPLFLAIIVLLGGLLLMFAFRSLLIPLTAAVMNLLAAAATFGVVVAVFQWGWGADLLDVGTGPIEAFTPVLLLSILFGLSMDYQVFLVSRMHEEWIRTKDNSRAVTVGVADTSRVITAAAAIMIFVFGSFVLGGQRFVAEIGLGLAVAIALDAFVLRTMLVPALMHMFGRANWWMPRWHSTSKI</sequence>
<feature type="transmembrane region" description="Helical" evidence="7">
    <location>
        <begin position="623"/>
        <end position="642"/>
    </location>
</feature>
<feature type="transmembrane region" description="Helical" evidence="7">
    <location>
        <begin position="431"/>
        <end position="459"/>
    </location>
</feature>
<evidence type="ECO:0000256" key="4">
    <source>
        <dbReference type="ARBA" id="ARBA00022692"/>
    </source>
</evidence>
<evidence type="ECO:0000256" key="7">
    <source>
        <dbReference type="SAM" id="Phobius"/>
    </source>
</evidence>
<feature type="transmembrane region" description="Helical" evidence="7">
    <location>
        <begin position="334"/>
        <end position="354"/>
    </location>
</feature>
<feature type="transmembrane region" description="Helical" evidence="7">
    <location>
        <begin position="360"/>
        <end position="380"/>
    </location>
</feature>
<evidence type="ECO:0000313" key="9">
    <source>
        <dbReference type="EMBL" id="RSM77296.1"/>
    </source>
</evidence>
<feature type="domain" description="Membrane transport protein MMPL" evidence="8">
    <location>
        <begin position="190"/>
        <end position="485"/>
    </location>
</feature>
<feature type="domain" description="Membrane transport protein MMPL" evidence="8">
    <location>
        <begin position="561"/>
        <end position="799"/>
    </location>
</feature>
<dbReference type="Gene3D" id="1.20.1640.10">
    <property type="entry name" value="Multidrug efflux transporter AcrB transmembrane domain"/>
    <property type="match status" value="2"/>
</dbReference>
<reference evidence="9 10" key="1">
    <citation type="submission" date="2018-05" db="EMBL/GenBank/DDBJ databases">
        <title>Evolution of GPA BGCs.</title>
        <authorList>
            <person name="Waglechner N."/>
            <person name="Wright G.D."/>
        </authorList>
    </citation>
    <scope>NUCLEOTIDE SEQUENCE [LARGE SCALE GENOMIC DNA]</scope>
    <source>
        <strain evidence="9 10">A82846</strain>
    </source>
</reference>
<evidence type="ECO:0000256" key="3">
    <source>
        <dbReference type="ARBA" id="ARBA00022475"/>
    </source>
</evidence>
<feature type="transmembrane region" description="Helical" evidence="7">
    <location>
        <begin position="308"/>
        <end position="327"/>
    </location>
</feature>
<proteinExistence type="inferred from homology"/>
<accession>A0A428Z066</accession>
<dbReference type="Pfam" id="PF03176">
    <property type="entry name" value="MMPL"/>
    <property type="match status" value="2"/>
</dbReference>
<dbReference type="Proteomes" id="UP000287547">
    <property type="component" value="Unassembled WGS sequence"/>
</dbReference>
<evidence type="ECO:0000259" key="8">
    <source>
        <dbReference type="Pfam" id="PF03176"/>
    </source>
</evidence>
<feature type="transmembrane region" description="Helical" evidence="7">
    <location>
        <begin position="407"/>
        <end position="425"/>
    </location>
</feature>
<name>A0A428Z066_KIBAR</name>
<dbReference type="GO" id="GO:0005886">
    <property type="term" value="C:plasma membrane"/>
    <property type="evidence" value="ECO:0007669"/>
    <property type="project" value="UniProtKB-SubCell"/>
</dbReference>
<dbReference type="EMBL" id="QHKI01000041">
    <property type="protein sequence ID" value="RSM77296.1"/>
    <property type="molecule type" value="Genomic_DNA"/>
</dbReference>
<feature type="transmembrane region" description="Helical" evidence="7">
    <location>
        <begin position="759"/>
        <end position="782"/>
    </location>
</feature>
<evidence type="ECO:0000256" key="5">
    <source>
        <dbReference type="ARBA" id="ARBA00022989"/>
    </source>
</evidence>
<dbReference type="SUPFAM" id="SSF82866">
    <property type="entry name" value="Multidrug efflux transporter AcrB transmembrane domain"/>
    <property type="match status" value="2"/>
</dbReference>
<comment type="similarity">
    <text evidence="2">Belongs to the resistance-nodulation-cell division (RND) (TC 2.A.6) family. MmpL subfamily.</text>
</comment>
<feature type="transmembrane region" description="Helical" evidence="7">
    <location>
        <begin position="731"/>
        <end position="753"/>
    </location>
</feature>
<feature type="transmembrane region" description="Helical" evidence="7">
    <location>
        <begin position="649"/>
        <end position="672"/>
    </location>
</feature>
<dbReference type="AlphaFoldDB" id="A0A428Z066"/>
<organism evidence="9 10">
    <name type="scientific">Kibdelosporangium aridum</name>
    <dbReference type="NCBI Taxonomy" id="2030"/>
    <lineage>
        <taxon>Bacteria</taxon>
        <taxon>Bacillati</taxon>
        <taxon>Actinomycetota</taxon>
        <taxon>Actinomycetes</taxon>
        <taxon>Pseudonocardiales</taxon>
        <taxon>Pseudonocardiaceae</taxon>
        <taxon>Kibdelosporangium</taxon>
    </lineage>
</organism>
<dbReference type="PANTHER" id="PTHR33406:SF11">
    <property type="entry name" value="MEMBRANE PROTEIN SCO6666-RELATED"/>
    <property type="match status" value="1"/>
</dbReference>
<dbReference type="InterPro" id="IPR050545">
    <property type="entry name" value="Mycobact_MmpL"/>
</dbReference>
<evidence type="ECO:0000256" key="2">
    <source>
        <dbReference type="ARBA" id="ARBA00010157"/>
    </source>
</evidence>
<keyword evidence="4 7" id="KW-0812">Transmembrane</keyword>
<dbReference type="PANTHER" id="PTHR33406">
    <property type="entry name" value="MEMBRANE PROTEIN MJ1562-RELATED"/>
    <property type="match status" value="1"/>
</dbReference>
<comment type="subcellular location">
    <subcellularLocation>
        <location evidence="1">Cell membrane</location>
        <topology evidence="1">Multi-pass membrane protein</topology>
    </subcellularLocation>
</comment>
<comment type="caution">
    <text evidence="9">The sequence shown here is derived from an EMBL/GenBank/DDBJ whole genome shotgun (WGS) entry which is preliminary data.</text>
</comment>
<dbReference type="InterPro" id="IPR004869">
    <property type="entry name" value="MMPL_dom"/>
</dbReference>
<evidence type="ECO:0000256" key="6">
    <source>
        <dbReference type="ARBA" id="ARBA00023136"/>
    </source>
</evidence>
<feature type="transmembrane region" description="Helical" evidence="7">
    <location>
        <begin position="485"/>
        <end position="508"/>
    </location>
</feature>
<protein>
    <recommendedName>
        <fullName evidence="8">Membrane transport protein MMPL domain-containing protein</fullName>
    </recommendedName>
</protein>
<gene>
    <name evidence="9" type="ORF">DMH04_35165</name>
</gene>
<keyword evidence="3" id="KW-1003">Cell membrane</keyword>
<evidence type="ECO:0000313" key="10">
    <source>
        <dbReference type="Proteomes" id="UP000287547"/>
    </source>
</evidence>
<feature type="transmembrane region" description="Helical" evidence="7">
    <location>
        <begin position="692"/>
        <end position="710"/>
    </location>
</feature>
<evidence type="ECO:0000256" key="1">
    <source>
        <dbReference type="ARBA" id="ARBA00004651"/>
    </source>
</evidence>
<keyword evidence="6 7" id="KW-0472">Membrane</keyword>
<keyword evidence="5 7" id="KW-1133">Transmembrane helix</keyword>